<dbReference type="Proteomes" id="UP000694413">
    <property type="component" value="Unassembled WGS sequence"/>
</dbReference>
<dbReference type="EC" id="5.2.1.8" evidence="1"/>
<evidence type="ECO:0000259" key="3">
    <source>
        <dbReference type="PROSITE" id="PS50059"/>
    </source>
</evidence>
<reference evidence="4" key="1">
    <citation type="submission" date="2025-08" db="UniProtKB">
        <authorList>
            <consortium name="Ensembl"/>
        </authorList>
    </citation>
    <scope>IDENTIFICATION</scope>
</reference>
<name>A0A8D2N4N9_ZONAL</name>
<reference evidence="4" key="2">
    <citation type="submission" date="2025-09" db="UniProtKB">
        <authorList>
            <consortium name="Ensembl"/>
        </authorList>
    </citation>
    <scope>IDENTIFICATION</scope>
</reference>
<keyword evidence="1" id="KW-0697">Rotamase</keyword>
<dbReference type="InterPro" id="IPR043368">
    <property type="entry name" value="FKBP3"/>
</dbReference>
<evidence type="ECO:0000313" key="5">
    <source>
        <dbReference type="Proteomes" id="UP000694413"/>
    </source>
</evidence>
<dbReference type="PANTHER" id="PTHR46493">
    <property type="entry name" value="PEPTIDYL-PROLYL CIS-TRANS ISOMERASE FKBP3"/>
    <property type="match status" value="1"/>
</dbReference>
<dbReference type="SUPFAM" id="SSF54534">
    <property type="entry name" value="FKBP-like"/>
    <property type="match status" value="1"/>
</dbReference>
<dbReference type="PANTHER" id="PTHR46493:SF1">
    <property type="entry name" value="PEPTIDYL-PROLYL CIS-TRANS ISOMERASE FKBP3"/>
    <property type="match status" value="1"/>
</dbReference>
<dbReference type="PROSITE" id="PS50059">
    <property type="entry name" value="FKBP_PPIASE"/>
    <property type="match status" value="1"/>
</dbReference>
<dbReference type="GO" id="GO:0003755">
    <property type="term" value="F:peptidyl-prolyl cis-trans isomerase activity"/>
    <property type="evidence" value="ECO:0007669"/>
    <property type="project" value="UniProtKB-KW"/>
</dbReference>
<evidence type="ECO:0000313" key="4">
    <source>
        <dbReference type="Ensembl" id="ENSZALP00000017617.1"/>
    </source>
</evidence>
<accession>A0A8D2N4N9</accession>
<proteinExistence type="predicted"/>
<dbReference type="AlphaFoldDB" id="A0A8D2N4N9"/>
<dbReference type="Ensembl" id="ENSZALT00000023447.1">
    <property type="protein sequence ID" value="ENSZALP00000017617.1"/>
    <property type="gene ID" value="ENSZALG00000014222.1"/>
</dbReference>
<comment type="catalytic activity">
    <reaction evidence="1">
        <text>[protein]-peptidylproline (omega=180) = [protein]-peptidylproline (omega=0)</text>
        <dbReference type="Rhea" id="RHEA:16237"/>
        <dbReference type="Rhea" id="RHEA-COMP:10747"/>
        <dbReference type="Rhea" id="RHEA-COMP:10748"/>
        <dbReference type="ChEBI" id="CHEBI:83833"/>
        <dbReference type="ChEBI" id="CHEBI:83834"/>
        <dbReference type="EC" id="5.2.1.8"/>
    </reaction>
</comment>
<dbReference type="InterPro" id="IPR046357">
    <property type="entry name" value="PPIase_dom_sf"/>
</dbReference>
<dbReference type="Pfam" id="PF00254">
    <property type="entry name" value="FKBP_C"/>
    <property type="match status" value="1"/>
</dbReference>
<dbReference type="InterPro" id="IPR001179">
    <property type="entry name" value="PPIase_FKBP_dom"/>
</dbReference>
<sequence>MGKLLLCPAWGRSLCSCPCSLEQSPTPRLCPPGRSCAEPQGPLSPLCCRCPGVGCGWSWAGAVSMGRAAGAAVAHVSPWVYPGFVGAPGLSLGLWVPQVSPCVYPGLVGAPGFSRVCGCPRFIPGFIPGLWVPQVYPCVYPGFVGAPGFSLCLSRVCGCQSLPSVGTAPIPGHSLEGHPEAGNADGMRSHRSPVPSQRGGTGCSVGLCGDREHPQRAAQGWGGAWGSVGVPGAQEKLGGAVAAVPSLAAAALPLQWDEALLTMSKGEKAQLEIEPEWGYGKKGQPDAKIPPNAKLFFEVELVDIE</sequence>
<evidence type="ECO:0000256" key="1">
    <source>
        <dbReference type="PROSITE-ProRule" id="PRU00277"/>
    </source>
</evidence>
<protein>
    <recommendedName>
        <fullName evidence="1">peptidylprolyl isomerase</fullName>
        <ecNumber evidence="1">5.2.1.8</ecNumber>
    </recommendedName>
</protein>
<feature type="region of interest" description="Disordered" evidence="2">
    <location>
        <begin position="170"/>
        <end position="199"/>
    </location>
</feature>
<organism evidence="4 5">
    <name type="scientific">Zonotrichia albicollis</name>
    <name type="common">White-throated sparrow</name>
    <name type="synonym">Fringilla albicollis</name>
    <dbReference type="NCBI Taxonomy" id="44394"/>
    <lineage>
        <taxon>Eukaryota</taxon>
        <taxon>Metazoa</taxon>
        <taxon>Chordata</taxon>
        <taxon>Craniata</taxon>
        <taxon>Vertebrata</taxon>
        <taxon>Euteleostomi</taxon>
        <taxon>Archelosauria</taxon>
        <taxon>Archosauria</taxon>
        <taxon>Dinosauria</taxon>
        <taxon>Saurischia</taxon>
        <taxon>Theropoda</taxon>
        <taxon>Coelurosauria</taxon>
        <taxon>Aves</taxon>
        <taxon>Neognathae</taxon>
        <taxon>Neoaves</taxon>
        <taxon>Telluraves</taxon>
        <taxon>Australaves</taxon>
        <taxon>Passeriformes</taxon>
        <taxon>Passerellidae</taxon>
        <taxon>Zonotrichia</taxon>
    </lineage>
</organism>
<dbReference type="Gene3D" id="3.10.50.40">
    <property type="match status" value="1"/>
</dbReference>
<feature type="domain" description="PPIase FKBP-type" evidence="3">
    <location>
        <begin position="256"/>
        <end position="305"/>
    </location>
</feature>
<keyword evidence="1" id="KW-0413">Isomerase</keyword>
<keyword evidence="5" id="KW-1185">Reference proteome</keyword>
<evidence type="ECO:0000256" key="2">
    <source>
        <dbReference type="SAM" id="MobiDB-lite"/>
    </source>
</evidence>
<gene>
    <name evidence="4" type="primary">FKBP3</name>
</gene>